<protein>
    <recommendedName>
        <fullName evidence="4">Zn-finger containing protein</fullName>
    </recommendedName>
</protein>
<evidence type="ECO:0000313" key="2">
    <source>
        <dbReference type="EMBL" id="GCA66728.1"/>
    </source>
</evidence>
<evidence type="ECO:0000313" key="3">
    <source>
        <dbReference type="Proteomes" id="UP000265643"/>
    </source>
</evidence>
<sequence>MRDKFMRFMQGRYGTDALSKFLVIAGVILAVVSSATHVRVLYMIAWIMIIWSYFRMFSKDYAKRSAENRWYLNKTYKIRSKFAGLKNRMAQSKDYHIYKCPSCKQKIRIPRGKGKIEIRCPKCSTTFIKRS</sequence>
<evidence type="ECO:0000256" key="1">
    <source>
        <dbReference type="SAM" id="Phobius"/>
    </source>
</evidence>
<gene>
    <name evidence="2" type="ORF">KGMB01110_11640</name>
</gene>
<dbReference type="Proteomes" id="UP000265643">
    <property type="component" value="Unassembled WGS sequence"/>
</dbReference>
<keyword evidence="1" id="KW-0812">Transmembrane</keyword>
<keyword evidence="3" id="KW-1185">Reference proteome</keyword>
<name>A0A391P744_9FIRM</name>
<reference evidence="3" key="1">
    <citation type="submission" date="2018-09" db="EMBL/GenBank/DDBJ databases">
        <title>Draft Genome Sequence of Mediterraneibacter sp. KCTC 15684.</title>
        <authorList>
            <person name="Kim J.S."/>
            <person name="Han K.I."/>
            <person name="Suh M.K."/>
            <person name="Lee K.C."/>
            <person name="Eom M.K."/>
            <person name="Lee J.H."/>
            <person name="Park S.H."/>
            <person name="Kang S.W."/>
            <person name="Park J.E."/>
            <person name="Oh B.S."/>
            <person name="Yu S.Y."/>
            <person name="Choi S.H."/>
            <person name="Lee D.H."/>
            <person name="Yoon H."/>
            <person name="Kim B."/>
            <person name="Yang S.J."/>
            <person name="Lee J.S."/>
        </authorList>
    </citation>
    <scope>NUCLEOTIDE SEQUENCE [LARGE SCALE GENOMIC DNA]</scope>
    <source>
        <strain evidence="3">KCTC 15684</strain>
    </source>
</reference>
<organism evidence="2 3">
    <name type="scientific">Mediterraneibacter butyricigenes</name>
    <dbReference type="NCBI Taxonomy" id="2316025"/>
    <lineage>
        <taxon>Bacteria</taxon>
        <taxon>Bacillati</taxon>
        <taxon>Bacillota</taxon>
        <taxon>Clostridia</taxon>
        <taxon>Lachnospirales</taxon>
        <taxon>Lachnospiraceae</taxon>
        <taxon>Mediterraneibacter</taxon>
    </lineage>
</organism>
<proteinExistence type="predicted"/>
<dbReference type="AlphaFoldDB" id="A0A391P744"/>
<keyword evidence="1" id="KW-0472">Membrane</keyword>
<comment type="caution">
    <text evidence="2">The sequence shown here is derived from an EMBL/GenBank/DDBJ whole genome shotgun (WGS) entry which is preliminary data.</text>
</comment>
<evidence type="ECO:0008006" key="4">
    <source>
        <dbReference type="Google" id="ProtNLM"/>
    </source>
</evidence>
<keyword evidence="1" id="KW-1133">Transmembrane helix</keyword>
<feature type="transmembrane region" description="Helical" evidence="1">
    <location>
        <begin position="21"/>
        <end position="54"/>
    </location>
</feature>
<accession>A0A391P744</accession>
<dbReference type="RefSeq" id="WP_119297813.1">
    <property type="nucleotide sequence ID" value="NZ_BHGK01000001.1"/>
</dbReference>
<dbReference type="EMBL" id="BHGK01000001">
    <property type="protein sequence ID" value="GCA66728.1"/>
    <property type="molecule type" value="Genomic_DNA"/>
</dbReference>